<dbReference type="GeneID" id="9835451"/>
<sequence length="1007" mass="111716">MTSSRRTRALWALGRGVALGCALALLRVDIERLDPRKGAYLSSGDVAVLGAPSETQEVSGEELKALDARVEREFDEYKRTRVDDDATVDDDADGDAVEERAVEAVENEVEDARTPEEETKTLETITETPVKTKLSDDVEIMENVTQSPSTVPSTKDDDTLTRNPIKRAVSSAPSFLEPFALRSIEAERSNAFTTEDPRRNRCDPKETDQTLWGAPRALDFVVPLEAEAWPQNCKGRESLCDVLRRVAVNREVLAAVANSAAPGLDTFLDTVMSLKMKNFLIIALDEPLTKRLDKLGVSYYFHADPVMGNHKVSAKKFALIQEFVSVGCSVLLTDTDVTYQQSPFPYLYRDSDVESMSDGFDNDSANGFLQTVDDGSLGQARHRASTFRVGALNSGMWYVSATHASLRLMKIMAHRMATEDLWDQSGYNLELWFASRDAHMTSGATIRIMDPFCFMNSKVMFRIVRHTASLQREKHTPVAMHANYHTDKEHKIQLVHEYYTNKAPISTLECDVGCASGLKSIVELEAAHMSNINDGFIGSKNWKLGKEAASSCKPKRAWDGKIDGLNRTLHLIRAKDRVCTGNVNMKKTAQKICDVLNSKLEVGEQEDVILVVADSQDAGALELLLERGIKKHGLGKRTVVVSDDSEITKISEAAGVATVQKSSKKLSKAALKWYTIHTILRDGRGLVFADPSVVLISDPSNFFYRDSDIETASDGWDDMSAYGYDHVVDDPSMDWSRFLHGGRVASSDAGFFRITPTHESISLAERLMTRLTAAGEDPVKNGEQDVFNAALFYPSYGDFTSVGVMRRTLNYLCFANSKTVFLFMRKDKTIKTIPMVIDFSYHPREVERMRDTYEYYGALASQDTSALKTIEPKFLKWSIAGRAGRDEGDTTKLCQVKVTPPTKSEIDAHELASSLVKGREWSWAGNKPMKFLGGGELETPWGKGAWSLVKSGDATLDDRAVWADFVGAHHLLKFETPQGGAKNSMFISERCGDGTLIVGREVLKNSM</sequence>
<dbReference type="InParanoid" id="A0A090M6L4"/>
<protein>
    <submittedName>
        <fullName evidence="2">Nucleotide-diphospho-sugar transferase</fullName>
    </submittedName>
</protein>
<evidence type="ECO:0000313" key="3">
    <source>
        <dbReference type="Proteomes" id="UP000009170"/>
    </source>
</evidence>
<comment type="caution">
    <text evidence="2">The sequence shown here is derived from an EMBL/GenBank/DDBJ whole genome shotgun (WGS) entry which is preliminary data.</text>
</comment>
<evidence type="ECO:0000259" key="1">
    <source>
        <dbReference type="Pfam" id="PF03407"/>
    </source>
</evidence>
<dbReference type="AlphaFoldDB" id="A0A090M6L4"/>
<accession>A0A090M6L4</accession>
<feature type="domain" description="Nucleotide-diphospho-sugar transferase" evidence="1">
    <location>
        <begin position="275"/>
        <end position="494"/>
    </location>
</feature>
<feature type="domain" description="Nucleotide-diphospho-sugar transferase" evidence="1">
    <location>
        <begin position="657"/>
        <end position="843"/>
    </location>
</feature>
<gene>
    <name evidence="2" type="ORF">OT_ostta06g01970</name>
</gene>
<proteinExistence type="predicted"/>
<reference evidence="2 3" key="2">
    <citation type="journal article" date="2014" name="BMC Genomics">
        <title>An improved genome of the model marine alga Ostreococcus tauri unfolds by assessing Illumina de novo assemblies.</title>
        <authorList>
            <person name="Blanc-Mathieu R."/>
            <person name="Verhelst B."/>
            <person name="Derelle E."/>
            <person name="Rombauts S."/>
            <person name="Bouget F.Y."/>
            <person name="Carre I."/>
            <person name="Chateau A."/>
            <person name="Eyre-Walker A."/>
            <person name="Grimsley N."/>
            <person name="Moreau H."/>
            <person name="Piegu B."/>
            <person name="Rivals E."/>
            <person name="Schackwitz W."/>
            <person name="Van de Peer Y."/>
            <person name="Piganeau G."/>
        </authorList>
    </citation>
    <scope>NUCLEOTIDE SEQUENCE [LARGE SCALE GENOMIC DNA]</scope>
    <source>
        <strain evidence="3">OTTH 0595 / CCAP 157/2 / RCC745</strain>
    </source>
</reference>
<dbReference type="PANTHER" id="PTHR46581">
    <property type="entry name" value="ARABINOSYLTRANSFERASE RRA3"/>
    <property type="match status" value="1"/>
</dbReference>
<dbReference type="GO" id="GO:0080147">
    <property type="term" value="P:root hair cell development"/>
    <property type="evidence" value="ECO:0007669"/>
    <property type="project" value="InterPro"/>
</dbReference>
<dbReference type="RefSeq" id="XP_003079830.2">
    <property type="nucleotide sequence ID" value="XM_003079782.2"/>
</dbReference>
<name>A0A090M6L4_OSTTA</name>
<keyword evidence="2" id="KW-0808">Transferase</keyword>
<organism evidence="2 3">
    <name type="scientific">Ostreococcus tauri</name>
    <name type="common">Marine green alga</name>
    <dbReference type="NCBI Taxonomy" id="70448"/>
    <lineage>
        <taxon>Eukaryota</taxon>
        <taxon>Viridiplantae</taxon>
        <taxon>Chlorophyta</taxon>
        <taxon>Mamiellophyceae</taxon>
        <taxon>Mamiellales</taxon>
        <taxon>Bathycoccaceae</taxon>
        <taxon>Ostreococcus</taxon>
    </lineage>
</organism>
<dbReference type="Proteomes" id="UP000009170">
    <property type="component" value="Unassembled WGS sequence"/>
</dbReference>
<dbReference type="KEGG" id="ota:OT_ostta06g01970"/>
<dbReference type="InterPro" id="IPR005069">
    <property type="entry name" value="Nucl-diP-sugar_transferase"/>
</dbReference>
<dbReference type="InterPro" id="IPR044290">
    <property type="entry name" value="RRA1/2/3"/>
</dbReference>
<evidence type="ECO:0000313" key="2">
    <source>
        <dbReference type="EMBL" id="CEF98332.1"/>
    </source>
</evidence>
<dbReference type="Pfam" id="PF03407">
    <property type="entry name" value="Nucleotid_trans"/>
    <property type="match status" value="2"/>
</dbReference>
<keyword evidence="3" id="KW-1185">Reference proteome</keyword>
<dbReference type="GO" id="GO:0016757">
    <property type="term" value="F:glycosyltransferase activity"/>
    <property type="evidence" value="ECO:0007669"/>
    <property type="project" value="InterPro"/>
</dbReference>
<dbReference type="OrthoDB" id="540503at2759"/>
<dbReference type="STRING" id="70448.A0A090M6L4"/>
<dbReference type="EMBL" id="CAID01000006">
    <property type="protein sequence ID" value="CEF98332.1"/>
    <property type="molecule type" value="Genomic_DNA"/>
</dbReference>
<dbReference type="PANTHER" id="PTHR46581:SF3">
    <property type="entry name" value="ARABINOSYLTRANSFERASE RRA3"/>
    <property type="match status" value="1"/>
</dbReference>
<reference evidence="3" key="1">
    <citation type="journal article" date="2006" name="Proc. Natl. Acad. Sci. U.S.A.">
        <title>Genome analysis of the smallest free-living eukaryote Ostreococcus tauri unveils many unique features.</title>
        <authorList>
            <person name="Derelle E."/>
            <person name="Ferraz C."/>
            <person name="Rombauts S."/>
            <person name="Rouze P."/>
            <person name="Worden A.Z."/>
            <person name="Robbens S."/>
            <person name="Partensky F."/>
            <person name="Degroeve S."/>
            <person name="Echeynie S."/>
            <person name="Cooke R."/>
            <person name="Saeys Y."/>
            <person name="Wuyts J."/>
            <person name="Jabbari K."/>
            <person name="Bowler C."/>
            <person name="Panaud O."/>
            <person name="Piegu B."/>
            <person name="Ball S.G."/>
            <person name="Ral J.-P."/>
            <person name="Bouget F.-Y."/>
            <person name="Piganeau G."/>
            <person name="De Baets B."/>
            <person name="Picard A."/>
            <person name="Delseny M."/>
            <person name="Demaille J."/>
            <person name="Van de Peer Y."/>
            <person name="Moreau H."/>
        </authorList>
    </citation>
    <scope>NUCLEOTIDE SEQUENCE [LARGE SCALE GENOMIC DNA]</scope>
    <source>
        <strain evidence="3">OTTH 0595 / CCAP 157/2 / RCC745</strain>
    </source>
</reference>